<reference evidence="16" key="1">
    <citation type="submission" date="2018-03" db="EMBL/GenBank/DDBJ databases">
        <authorList>
            <person name="Zecchin S."/>
        </authorList>
    </citation>
    <scope>NUCLEOTIDE SEQUENCE [LARGE SCALE GENOMIC DNA]</scope>
</reference>
<evidence type="ECO:0000256" key="9">
    <source>
        <dbReference type="ARBA" id="ARBA00048205"/>
    </source>
</evidence>
<dbReference type="InterPro" id="IPR013785">
    <property type="entry name" value="Aldolase_TIM"/>
</dbReference>
<keyword evidence="7" id="KW-0694">RNA-binding</keyword>
<feature type="binding site" evidence="13">
    <location>
        <begin position="245"/>
        <end position="246"/>
    </location>
    <ligand>
        <name>FMN</name>
        <dbReference type="ChEBI" id="CHEBI:58210"/>
    </ligand>
</feature>
<dbReference type="InterPro" id="IPR035587">
    <property type="entry name" value="DUS-like_FMN-bd"/>
</dbReference>
<evidence type="ECO:0000256" key="4">
    <source>
        <dbReference type="ARBA" id="ARBA00022643"/>
    </source>
</evidence>
<comment type="catalytic activity">
    <reaction evidence="10">
        <text>a 5,6-dihydrouridine in tRNA + NAD(+) = a uridine in tRNA + NADH + H(+)</text>
        <dbReference type="Rhea" id="RHEA:54452"/>
        <dbReference type="Rhea" id="RHEA-COMP:13339"/>
        <dbReference type="Rhea" id="RHEA-COMP:13887"/>
        <dbReference type="ChEBI" id="CHEBI:15378"/>
        <dbReference type="ChEBI" id="CHEBI:57540"/>
        <dbReference type="ChEBI" id="CHEBI:57945"/>
        <dbReference type="ChEBI" id="CHEBI:65315"/>
        <dbReference type="ChEBI" id="CHEBI:74443"/>
    </reaction>
</comment>
<accession>A0A2U3QIE2</accession>
<keyword evidence="13" id="KW-0547">Nucleotide-binding</keyword>
<evidence type="ECO:0000256" key="11">
    <source>
        <dbReference type="PIRNR" id="PIRNR006621"/>
    </source>
</evidence>
<keyword evidence="3 11" id="KW-0285">Flavoprotein</keyword>
<dbReference type="EMBL" id="OUUY01000091">
    <property type="protein sequence ID" value="SPQ01148.1"/>
    <property type="molecule type" value="Genomic_DNA"/>
</dbReference>
<dbReference type="PIRSF" id="PIRSF006621">
    <property type="entry name" value="Dus"/>
    <property type="match status" value="1"/>
</dbReference>
<dbReference type="InterPro" id="IPR001269">
    <property type="entry name" value="DUS_fam"/>
</dbReference>
<comment type="similarity">
    <text evidence="11">Belongs to the dus family.</text>
</comment>
<dbReference type="CDD" id="cd02801">
    <property type="entry name" value="DUS_like_FMN"/>
    <property type="match status" value="1"/>
</dbReference>
<comment type="catalytic activity">
    <reaction evidence="9">
        <text>a 5,6-dihydrouridine in tRNA + NADP(+) = a uridine in tRNA + NADPH + H(+)</text>
        <dbReference type="Rhea" id="RHEA:23624"/>
        <dbReference type="Rhea" id="RHEA-COMP:13339"/>
        <dbReference type="Rhea" id="RHEA-COMP:13887"/>
        <dbReference type="ChEBI" id="CHEBI:15378"/>
        <dbReference type="ChEBI" id="CHEBI:57783"/>
        <dbReference type="ChEBI" id="CHEBI:58349"/>
        <dbReference type="ChEBI" id="CHEBI:65315"/>
        <dbReference type="ChEBI" id="CHEBI:74443"/>
    </reaction>
</comment>
<dbReference type="Gene3D" id="3.20.20.70">
    <property type="entry name" value="Aldolase class I"/>
    <property type="match status" value="1"/>
</dbReference>
<proteinExistence type="inferred from homology"/>
<keyword evidence="5 11" id="KW-0819">tRNA processing</keyword>
<keyword evidence="16" id="KW-1185">Reference proteome</keyword>
<evidence type="ECO:0000313" key="16">
    <source>
        <dbReference type="Proteomes" id="UP000245125"/>
    </source>
</evidence>
<keyword evidence="4 11" id="KW-0288">FMN</keyword>
<evidence type="ECO:0000313" key="15">
    <source>
        <dbReference type="EMBL" id="SPQ01148.1"/>
    </source>
</evidence>
<dbReference type="OrthoDB" id="9764501at2"/>
<evidence type="ECO:0000256" key="6">
    <source>
        <dbReference type="ARBA" id="ARBA00022857"/>
    </source>
</evidence>
<dbReference type="GO" id="GO:0000049">
    <property type="term" value="F:tRNA binding"/>
    <property type="evidence" value="ECO:0007669"/>
    <property type="project" value="UniProtKB-KW"/>
</dbReference>
<protein>
    <recommendedName>
        <fullName evidence="11">tRNA-dihydrouridine synthase</fullName>
        <ecNumber evidence="11">1.3.1.-</ecNumber>
    </recommendedName>
</protein>
<gene>
    <name evidence="15" type="ORF">NBG4_440020</name>
</gene>
<evidence type="ECO:0000256" key="13">
    <source>
        <dbReference type="PIRSR" id="PIRSR006621-2"/>
    </source>
</evidence>
<dbReference type="NCBIfam" id="TIGR00737">
    <property type="entry name" value="nifR3_yhdG"/>
    <property type="match status" value="1"/>
</dbReference>
<dbReference type="InterPro" id="IPR024036">
    <property type="entry name" value="tRNA-dHydroUridine_Synthase_C"/>
</dbReference>
<name>A0A2U3QIE2_9BACT</name>
<dbReference type="InterPro" id="IPR004652">
    <property type="entry name" value="DusB-like"/>
</dbReference>
<dbReference type="Pfam" id="PF01207">
    <property type="entry name" value="Dus"/>
    <property type="match status" value="1"/>
</dbReference>
<dbReference type="Proteomes" id="UP000245125">
    <property type="component" value="Unassembled WGS sequence"/>
</dbReference>
<evidence type="ECO:0000256" key="10">
    <source>
        <dbReference type="ARBA" id="ARBA00048802"/>
    </source>
</evidence>
<evidence type="ECO:0000256" key="2">
    <source>
        <dbReference type="ARBA" id="ARBA00022555"/>
    </source>
</evidence>
<comment type="cofactor">
    <cofactor evidence="11 13">
        <name>FMN</name>
        <dbReference type="ChEBI" id="CHEBI:58210"/>
    </cofactor>
</comment>
<dbReference type="GO" id="GO:0050660">
    <property type="term" value="F:flavin adenine dinucleotide binding"/>
    <property type="evidence" value="ECO:0007669"/>
    <property type="project" value="InterPro"/>
</dbReference>
<organism evidence="15 16">
    <name type="scientific">Candidatus Sulfobium mesophilum</name>
    <dbReference type="NCBI Taxonomy" id="2016548"/>
    <lineage>
        <taxon>Bacteria</taxon>
        <taxon>Pseudomonadati</taxon>
        <taxon>Nitrospirota</taxon>
        <taxon>Nitrospiria</taxon>
        <taxon>Nitrospirales</taxon>
        <taxon>Nitrospiraceae</taxon>
        <taxon>Candidatus Sulfobium</taxon>
    </lineage>
</organism>
<dbReference type="SUPFAM" id="SSF51395">
    <property type="entry name" value="FMN-linked oxidoreductases"/>
    <property type="match status" value="1"/>
</dbReference>
<dbReference type="Gene3D" id="1.10.1200.80">
    <property type="entry name" value="Putative flavin oxidoreducatase, domain 2"/>
    <property type="match status" value="1"/>
</dbReference>
<feature type="binding site" evidence="13">
    <location>
        <position position="91"/>
    </location>
    <ligand>
        <name>FMN</name>
        <dbReference type="ChEBI" id="CHEBI:58210"/>
    </ligand>
</feature>
<evidence type="ECO:0000256" key="1">
    <source>
        <dbReference type="ARBA" id="ARBA00002790"/>
    </source>
</evidence>
<keyword evidence="6" id="KW-0521">NADP</keyword>
<dbReference type="EC" id="1.3.1.-" evidence="11"/>
<feature type="domain" description="DUS-like FMN-binding" evidence="14">
    <location>
        <begin position="34"/>
        <end position="328"/>
    </location>
</feature>
<feature type="binding site" evidence="13">
    <location>
        <position position="160"/>
    </location>
    <ligand>
        <name>FMN</name>
        <dbReference type="ChEBI" id="CHEBI:58210"/>
    </ligand>
</feature>
<dbReference type="AlphaFoldDB" id="A0A2U3QIE2"/>
<evidence type="ECO:0000256" key="7">
    <source>
        <dbReference type="ARBA" id="ARBA00022884"/>
    </source>
</evidence>
<comment type="function">
    <text evidence="1 11">Catalyzes the synthesis of 5,6-dihydrouridine (D), a modified base found in the D-loop of most tRNAs, via the reduction of the C5-C6 double bond in target uridines.</text>
</comment>
<evidence type="ECO:0000259" key="14">
    <source>
        <dbReference type="Pfam" id="PF01207"/>
    </source>
</evidence>
<feature type="binding site" evidence="13">
    <location>
        <position position="190"/>
    </location>
    <ligand>
        <name>FMN</name>
        <dbReference type="ChEBI" id="CHEBI:58210"/>
    </ligand>
</feature>
<evidence type="ECO:0000256" key="5">
    <source>
        <dbReference type="ARBA" id="ARBA00022694"/>
    </source>
</evidence>
<feature type="active site" description="Proton donor" evidence="12">
    <location>
        <position position="121"/>
    </location>
</feature>
<keyword evidence="2" id="KW-0820">tRNA-binding</keyword>
<evidence type="ECO:0000256" key="8">
    <source>
        <dbReference type="ARBA" id="ARBA00023002"/>
    </source>
</evidence>
<evidence type="ECO:0000256" key="3">
    <source>
        <dbReference type="ARBA" id="ARBA00022630"/>
    </source>
</evidence>
<dbReference type="PANTHER" id="PTHR45846">
    <property type="entry name" value="TRNA-DIHYDROURIDINE(47) SYNTHASE [NAD(P)(+)]-LIKE"/>
    <property type="match status" value="1"/>
</dbReference>
<sequence>MLPVGHQACKKAANFLVQYNVKLRIGTKEFSSLMLAPLAGISDLPFRMINRFFGCEFAFLEMISARSLFYQNEKTMKMLSSVSSDRPLGVQLLGDDIEVMKRALDLLPLGNFDILNVNAACPVDKVIRKGEGAALMKNPKKLRDILKMLVGRSMLPVTLKIRTGWDEDSVNARDVALYASDAGIEALFIHGRTRSQRYAGAVDYQVIAEVKEATGVPVVASGDALSPFLIKKLFDETACDGVIIARGALGNPWIFRETEEFLKNGTLVARPDIKEIVDTMASHLNMCCDYYGEAAGTMIFRKFFSWYTKSLKGVKPLREEAFRALTRKQMSDIIGEVGCA</sequence>
<dbReference type="GO" id="GO:0017150">
    <property type="term" value="F:tRNA dihydrouridine synthase activity"/>
    <property type="evidence" value="ECO:0007669"/>
    <property type="project" value="InterPro"/>
</dbReference>
<keyword evidence="8 11" id="KW-0560">Oxidoreductase</keyword>
<evidence type="ECO:0000256" key="12">
    <source>
        <dbReference type="PIRSR" id="PIRSR006621-1"/>
    </source>
</evidence>
<dbReference type="PANTHER" id="PTHR45846:SF1">
    <property type="entry name" value="TRNA-DIHYDROURIDINE(47) SYNTHASE [NAD(P)(+)]-LIKE"/>
    <property type="match status" value="1"/>
</dbReference>